<proteinExistence type="predicted"/>
<organism evidence="2 3">
    <name type="scientific">Cadophora malorum</name>
    <dbReference type="NCBI Taxonomy" id="108018"/>
    <lineage>
        <taxon>Eukaryota</taxon>
        <taxon>Fungi</taxon>
        <taxon>Dikarya</taxon>
        <taxon>Ascomycota</taxon>
        <taxon>Pezizomycotina</taxon>
        <taxon>Leotiomycetes</taxon>
        <taxon>Helotiales</taxon>
        <taxon>Ploettnerulaceae</taxon>
        <taxon>Cadophora</taxon>
    </lineage>
</organism>
<evidence type="ECO:0000313" key="3">
    <source>
        <dbReference type="Proteomes" id="UP000664132"/>
    </source>
</evidence>
<feature type="compositionally biased region" description="Polar residues" evidence="1">
    <location>
        <begin position="1"/>
        <end position="18"/>
    </location>
</feature>
<name>A0A8H7WE08_9HELO</name>
<keyword evidence="3" id="KW-1185">Reference proteome</keyword>
<comment type="caution">
    <text evidence="2">The sequence shown here is derived from an EMBL/GenBank/DDBJ whole genome shotgun (WGS) entry which is preliminary data.</text>
</comment>
<feature type="compositionally biased region" description="Polar residues" evidence="1">
    <location>
        <begin position="76"/>
        <end position="86"/>
    </location>
</feature>
<feature type="region of interest" description="Disordered" evidence="1">
    <location>
        <begin position="56"/>
        <end position="106"/>
    </location>
</feature>
<dbReference type="EMBL" id="JAFJYH010000039">
    <property type="protein sequence ID" value="KAG4423148.1"/>
    <property type="molecule type" value="Genomic_DNA"/>
</dbReference>
<reference evidence="2" key="1">
    <citation type="submission" date="2021-02" db="EMBL/GenBank/DDBJ databases">
        <title>Genome sequence Cadophora malorum strain M34.</title>
        <authorList>
            <person name="Stefanovic E."/>
            <person name="Vu D."/>
            <person name="Scully C."/>
            <person name="Dijksterhuis J."/>
            <person name="Roader J."/>
            <person name="Houbraken J."/>
        </authorList>
    </citation>
    <scope>NUCLEOTIDE SEQUENCE</scope>
    <source>
        <strain evidence="2">M34</strain>
    </source>
</reference>
<evidence type="ECO:0000256" key="1">
    <source>
        <dbReference type="SAM" id="MobiDB-lite"/>
    </source>
</evidence>
<evidence type="ECO:0000313" key="2">
    <source>
        <dbReference type="EMBL" id="KAG4423148.1"/>
    </source>
</evidence>
<dbReference type="Proteomes" id="UP000664132">
    <property type="component" value="Unassembled WGS sequence"/>
</dbReference>
<sequence>MTASTLGCTQDTDEQPSSGKAPLTAALNFGAARGTMEVYHLYPTTSQLETYVDDTDWGRDISVPSTPQKAPRRALSNLSTNAQTPRGSRVKRPATPPPASPPGERKKIKVAEVASEVVSEVARVEKTVWEMSEKEWKEDKKKRAAEEKERTAERLVAKEARTRAMALARKKAQREEAKKLKT</sequence>
<gene>
    <name evidence="2" type="ORF">IFR04_003785</name>
</gene>
<protein>
    <submittedName>
        <fullName evidence="2">Uncharacterized protein</fullName>
    </submittedName>
</protein>
<accession>A0A8H7WE08</accession>
<dbReference type="AlphaFoldDB" id="A0A8H7WE08"/>
<feature type="region of interest" description="Disordered" evidence="1">
    <location>
        <begin position="1"/>
        <end position="22"/>
    </location>
</feature>